<comment type="similarity">
    <text evidence="1 4">Belongs to the SEC5 family.</text>
</comment>
<dbReference type="eggNOG" id="KOG2347">
    <property type="taxonomic scope" value="Eukaryota"/>
</dbReference>
<name>K0KH92_WICCF</name>
<dbReference type="AlphaFoldDB" id="K0KH92"/>
<dbReference type="Proteomes" id="UP000009328">
    <property type="component" value="Unassembled WGS sequence"/>
</dbReference>
<evidence type="ECO:0000256" key="1">
    <source>
        <dbReference type="ARBA" id="ARBA00010578"/>
    </source>
</evidence>
<dbReference type="PANTHER" id="PTHR13043:SF1">
    <property type="entry name" value="EXOCYST COMPLEX COMPONENT 2"/>
    <property type="match status" value="1"/>
</dbReference>
<comment type="function">
    <text evidence="4">Component of the exocyst complex involved in the docking of exocytic vesicles with fusion sites on the plasma membrane.</text>
</comment>
<evidence type="ECO:0000313" key="7">
    <source>
        <dbReference type="Proteomes" id="UP000009328"/>
    </source>
</evidence>
<reference evidence="6 7" key="1">
    <citation type="journal article" date="2012" name="Eukaryot. Cell">
        <title>Draft genome sequence of Wickerhamomyces ciferrii NRRL Y-1031 F-60-10.</title>
        <authorList>
            <person name="Schneider J."/>
            <person name="Andrea H."/>
            <person name="Blom J."/>
            <person name="Jaenicke S."/>
            <person name="Ruckert C."/>
            <person name="Schorsch C."/>
            <person name="Szczepanowski R."/>
            <person name="Farwick M."/>
            <person name="Goesmann A."/>
            <person name="Puhler A."/>
            <person name="Schaffer S."/>
            <person name="Tauch A."/>
            <person name="Kohler T."/>
            <person name="Brinkrolf K."/>
        </authorList>
    </citation>
    <scope>NUCLEOTIDE SEQUENCE [LARGE SCALE GENOMIC DNA]</scope>
    <source>
        <strain evidence="7">ATCC 14091 / BCRC 22168 / CBS 111 / JCM 3599 / NBRC 0793 / NRRL Y-1031 F-60-10</strain>
    </source>
</reference>
<dbReference type="HOGENOM" id="CLU_339546_0_0_1"/>
<keyword evidence="4" id="KW-0653">Protein transport</keyword>
<protein>
    <recommendedName>
        <fullName evidence="4">Exocyst complex component SEC5</fullName>
    </recommendedName>
</protein>
<evidence type="ECO:0000256" key="4">
    <source>
        <dbReference type="RuleBase" id="RU365069"/>
    </source>
</evidence>
<feature type="domain" description="Exocyst complex component EXOC2/Sec5 N-terminal" evidence="5">
    <location>
        <begin position="63"/>
        <end position="830"/>
    </location>
</feature>
<comment type="caution">
    <text evidence="6">The sequence shown here is derived from an EMBL/GenBank/DDBJ whole genome shotgun (WGS) entry which is preliminary data.</text>
</comment>
<dbReference type="InParanoid" id="K0KH92"/>
<evidence type="ECO:0000259" key="5">
    <source>
        <dbReference type="Pfam" id="PF15469"/>
    </source>
</evidence>
<dbReference type="STRING" id="1206466.K0KH92"/>
<dbReference type="Gene3D" id="1.20.58.670">
    <property type="entry name" value="Dsl1p vesicle tethering complex, Tip20p subunit, domain D"/>
    <property type="match status" value="1"/>
</dbReference>
<organism evidence="6 7">
    <name type="scientific">Wickerhamomyces ciferrii (strain ATCC 14091 / BCRC 22168 / CBS 111 / JCM 3599 / NBRC 0793 / NRRL Y-1031 F-60-10)</name>
    <name type="common">Yeast</name>
    <name type="synonym">Pichia ciferrii</name>
    <dbReference type="NCBI Taxonomy" id="1206466"/>
    <lineage>
        <taxon>Eukaryota</taxon>
        <taxon>Fungi</taxon>
        <taxon>Dikarya</taxon>
        <taxon>Ascomycota</taxon>
        <taxon>Saccharomycotina</taxon>
        <taxon>Saccharomycetes</taxon>
        <taxon>Phaffomycetales</taxon>
        <taxon>Wickerhamomycetaceae</taxon>
        <taxon>Wickerhamomyces</taxon>
    </lineage>
</organism>
<evidence type="ECO:0000313" key="6">
    <source>
        <dbReference type="EMBL" id="CCH41547.1"/>
    </source>
</evidence>
<sequence>MEEELLRTYELKTLNPVSWEEDTEENLSNPIISKGVSDEETYAAFLNVVNQDPDERIVQNSVDPLNPQMNIQQSARQRNIGVDDLSKFSINSKQFNSKQFLKFIHSDDSFSQLSESLNILESSISEKNLELRTLVESEFLRFVRSKSSLDGILSQFQKTGFNDEESGLKNLRGSVNEANKEATLLIMPILQKKQKEMKLKQALEFVEKKKFFFNLPNAIKRYVNEDDYDNLIHDYKNAKQQKADDNNKIINRIWEEVDTIIDVYKKNLWKSLASDDNDEDFLKNIKKLIEIDVIDNPVLEWIDLKLNKFISTFNETFNKYHEKILNAQLNILSTCEELDFTNFKVALGSKNPLVDSAIIIEMWLITVKLTERILEISNEFTRFWNHVEKFFTGEYQQKFDSKYIDPNSPFLRFEKYEIDDVKKKGEEFIDLLVNRIIRFFSSSQESLKTLHHAKSQGTDGTPDHFGFLPPHTNSLSSLKYLPTIYKFTSEVLNGLGQLSITDKSTQSLRDTSVLVLERSVGGVCSSWLNDCRLFHNLEDWEASESGETYIISLIYDFEVYIIEGLQKLLFKKIPDAQNIQIVKYPSKKVLTGVQIQFLRSFDVLLESIIKKIIEENQDTTISKELKSHHKLLTLANIKTLKNKTIPNILEKYDSIFEANLHSQNLEIYSILNKMEDTIFESFINEQRKHISTTLLQGVSSTQWTSISSPPTKVSSFIYESIHSLVTVYKSVSRVSKELLDQVIENLLEYTTSNLLKNLKEVGDFSAEGLRQVALDVEFLRGLFGKSAKDSTTNNLNLVYRNIFGARYDPKSILDSITPLLKESLGGSRLEYDIFNKK</sequence>
<keyword evidence="2 4" id="KW-0813">Transport</keyword>
<gene>
    <name evidence="6" type="ORF">BN7_1088</name>
</gene>
<accession>K0KH92</accession>
<comment type="subunit">
    <text evidence="4">Component of the exocyst complex.</text>
</comment>
<dbReference type="GO" id="GO:0015031">
    <property type="term" value="P:protein transport"/>
    <property type="evidence" value="ECO:0007669"/>
    <property type="project" value="UniProtKB-KW"/>
</dbReference>
<proteinExistence type="inferred from homology"/>
<dbReference type="InterPro" id="IPR029175">
    <property type="entry name" value="EXOC2/Sec5"/>
</dbReference>
<dbReference type="FunCoup" id="K0KH92">
    <property type="interactions" value="329"/>
</dbReference>
<keyword evidence="3 4" id="KW-0268">Exocytosis</keyword>
<dbReference type="EMBL" id="CAIF01000025">
    <property type="protein sequence ID" value="CCH41547.1"/>
    <property type="molecule type" value="Genomic_DNA"/>
</dbReference>
<evidence type="ECO:0000256" key="3">
    <source>
        <dbReference type="ARBA" id="ARBA00022483"/>
    </source>
</evidence>
<dbReference type="GO" id="GO:0006887">
    <property type="term" value="P:exocytosis"/>
    <property type="evidence" value="ECO:0007669"/>
    <property type="project" value="UniProtKB-KW"/>
</dbReference>
<dbReference type="Pfam" id="PF15469">
    <property type="entry name" value="Sec5"/>
    <property type="match status" value="1"/>
</dbReference>
<dbReference type="InterPro" id="IPR042044">
    <property type="entry name" value="EXOC6PINT-1/Sec15/Tip20_C_dom2"/>
</dbReference>
<dbReference type="GO" id="GO:0006893">
    <property type="term" value="P:Golgi to plasma membrane transport"/>
    <property type="evidence" value="ECO:0007669"/>
    <property type="project" value="UniProtKB-UniRule"/>
</dbReference>
<evidence type="ECO:0000256" key="2">
    <source>
        <dbReference type="ARBA" id="ARBA00022448"/>
    </source>
</evidence>
<dbReference type="PANTHER" id="PTHR13043">
    <property type="entry name" value="EXOCYST COMPLEX COMPONENT SEC5"/>
    <property type="match status" value="1"/>
</dbReference>
<dbReference type="InterPro" id="IPR039481">
    <property type="entry name" value="EXOC2/Sec5_N_dom"/>
</dbReference>
<dbReference type="GO" id="GO:0000145">
    <property type="term" value="C:exocyst"/>
    <property type="evidence" value="ECO:0007669"/>
    <property type="project" value="UniProtKB-UniRule"/>
</dbReference>
<keyword evidence="7" id="KW-1185">Reference proteome</keyword>